<dbReference type="InterPro" id="IPR001466">
    <property type="entry name" value="Beta-lactam-related"/>
</dbReference>
<dbReference type="InterPro" id="IPR012338">
    <property type="entry name" value="Beta-lactam/transpept-like"/>
</dbReference>
<evidence type="ECO:0000259" key="1">
    <source>
        <dbReference type="Pfam" id="PF00144"/>
    </source>
</evidence>
<feature type="domain" description="Beta-lactamase-related" evidence="1">
    <location>
        <begin position="21"/>
        <end position="341"/>
    </location>
</feature>
<dbReference type="Proteomes" id="UP000198688">
    <property type="component" value="Chromosome I"/>
</dbReference>
<reference evidence="2 3" key="1">
    <citation type="submission" date="2016-10" db="EMBL/GenBank/DDBJ databases">
        <authorList>
            <person name="de Groot N.N."/>
        </authorList>
    </citation>
    <scope>NUCLEOTIDE SEQUENCE [LARGE SCALE GENOMIC DNA]</scope>
    <source>
        <strain evidence="2 3">DSM 43941</strain>
    </source>
</reference>
<protein>
    <submittedName>
        <fullName evidence="2">CubicO group peptidase, beta-lactamase class C family</fullName>
    </submittedName>
</protein>
<dbReference type="PANTHER" id="PTHR46825">
    <property type="entry name" value="D-ALANYL-D-ALANINE-CARBOXYPEPTIDASE/ENDOPEPTIDASE AMPH"/>
    <property type="match status" value="1"/>
</dbReference>
<dbReference type="SUPFAM" id="SSF56601">
    <property type="entry name" value="beta-lactamase/transpeptidase-like"/>
    <property type="match status" value="1"/>
</dbReference>
<dbReference type="AlphaFoldDB" id="A0A1H2BSB5"/>
<evidence type="ECO:0000313" key="2">
    <source>
        <dbReference type="EMBL" id="SDT61053.1"/>
    </source>
</evidence>
<dbReference type="EMBL" id="LT629758">
    <property type="protein sequence ID" value="SDT61053.1"/>
    <property type="molecule type" value="Genomic_DNA"/>
</dbReference>
<dbReference type="Pfam" id="PF00144">
    <property type="entry name" value="Beta-lactamase"/>
    <property type="match status" value="1"/>
</dbReference>
<dbReference type="InterPro" id="IPR050491">
    <property type="entry name" value="AmpC-like"/>
</dbReference>
<dbReference type="RefSeq" id="WP_157751772.1">
    <property type="nucleotide sequence ID" value="NZ_BOMJ01000008.1"/>
</dbReference>
<dbReference type="STRING" id="113562.SAMN04489716_4845"/>
<accession>A0A1H2BSB5</accession>
<evidence type="ECO:0000313" key="3">
    <source>
        <dbReference type="Proteomes" id="UP000198688"/>
    </source>
</evidence>
<name>A0A1H2BSB5_9ACTN</name>
<dbReference type="PANTHER" id="PTHR46825:SF9">
    <property type="entry name" value="BETA-LACTAMASE-RELATED DOMAIN-CONTAINING PROTEIN"/>
    <property type="match status" value="1"/>
</dbReference>
<dbReference type="OrthoDB" id="3325701at2"/>
<proteinExistence type="predicted"/>
<dbReference type="Gene3D" id="3.40.710.10">
    <property type="entry name" value="DD-peptidase/beta-lactamase superfamily"/>
    <property type="match status" value="1"/>
</dbReference>
<sequence>MAEMNHPPQQVSSLDSVHWRQRLSVLAAEHGVTGAVLGILQGEDVVDAAFGVTNVRSGDPVHTDTVFQIGSITKVYTATAVLRLVADGNLDLDKPLSAISPTLRLAHDGAQRITVRNLLTHTSGIAGDLFTDTGRGDDCLERFVDGLATVAPLLPPGMSFSYCNSGYTVLGRIIEQVTGKSWDRAMRELVFTPMGLDRTMTLPEEALLHSAAMGHERQPDGTLQPAARWGLPRSNGPAGGIVATARDVLAFARFHLDDGHASDGRSLMPADLVREMRSVRTELPFHDGENDALGLTWFRKTWEGHPLVGHDGDTIGQTAFLRLLPSQRLAVVLLTNGGPARDLYRALYSEIFSALAGVAMPAPLRPPGDPAVFDIRRHTGVYRGHDYENEVLDRNGAPGLRWAARGPLREVMPAAGGEYETVAAGPDLLLYREPGGHRWHPATFTRLPDGRPGLHIGLRVYVRVA</sequence>
<organism evidence="2 3">
    <name type="scientific">Actinoplanes derwentensis</name>
    <dbReference type="NCBI Taxonomy" id="113562"/>
    <lineage>
        <taxon>Bacteria</taxon>
        <taxon>Bacillati</taxon>
        <taxon>Actinomycetota</taxon>
        <taxon>Actinomycetes</taxon>
        <taxon>Micromonosporales</taxon>
        <taxon>Micromonosporaceae</taxon>
        <taxon>Actinoplanes</taxon>
    </lineage>
</organism>
<keyword evidence="3" id="KW-1185">Reference proteome</keyword>
<gene>
    <name evidence="2" type="ORF">SAMN04489716_4845</name>
</gene>